<sequence>MPLKAPISLLLALLLSGGSMAATYTYTYTDNCARAYEHFMSLHLAEGRQAIALERKANPNNLMAVYLADYEDCILLLINCDIDEYRRRAAAMDERLKLLANGDPASPWYRFCYAGMHLHRAIINIRFGEQYKAAFNFRKSYALLKENQRLYPDLEYNNIIAGLLEAVVGSLPGSYKWLASVFGMKGSVQKGTEKLGAFLSTHNSSHPLYAETNLYYLYTRFYLLAEHAQVWQILNDPAFKTKNNLLNTFVKANIALDHRHADDALALLRTAATEPGYSSYPVFDHQYGYALLTHCDTACAFYFSRYLRNNKSDVYIKDAWQKMALAWYVNGRTDKAEYCRKMAGREGTARIDGDKQAARFATSGVWPHRALLQARLLIEGGYYEKALGILQGIDKDRLQHPADRAEYHFRLGRVYEEMAATPGKGQYFKQALAQFREAMTEGKDRHEQFAARAALHTGRIYEQLNMNTEAIAMYNECLNMPDHDFQNSIDQQAKSGINRIEHRQAGQ</sequence>
<evidence type="ECO:0000313" key="3">
    <source>
        <dbReference type="Proteomes" id="UP001500067"/>
    </source>
</evidence>
<evidence type="ECO:0000256" key="1">
    <source>
        <dbReference type="SAM" id="SignalP"/>
    </source>
</evidence>
<keyword evidence="3" id="KW-1185">Reference proteome</keyword>
<dbReference type="EMBL" id="BAABFA010000010">
    <property type="protein sequence ID" value="GAA4465590.1"/>
    <property type="molecule type" value="Genomic_DNA"/>
</dbReference>
<evidence type="ECO:0000313" key="2">
    <source>
        <dbReference type="EMBL" id="GAA4465590.1"/>
    </source>
</evidence>
<dbReference type="RefSeq" id="WP_345081873.1">
    <property type="nucleotide sequence ID" value="NZ_BAABFA010000010.1"/>
</dbReference>
<feature type="chain" id="PRO_5045195921" description="Tetratricopeptide repeat protein" evidence="1">
    <location>
        <begin position="22"/>
        <end position="507"/>
    </location>
</feature>
<dbReference type="Proteomes" id="UP001500067">
    <property type="component" value="Unassembled WGS sequence"/>
</dbReference>
<reference evidence="3" key="1">
    <citation type="journal article" date="2019" name="Int. J. Syst. Evol. Microbiol.">
        <title>The Global Catalogue of Microorganisms (GCM) 10K type strain sequencing project: providing services to taxonomists for standard genome sequencing and annotation.</title>
        <authorList>
            <consortium name="The Broad Institute Genomics Platform"/>
            <consortium name="The Broad Institute Genome Sequencing Center for Infectious Disease"/>
            <person name="Wu L."/>
            <person name="Ma J."/>
        </authorList>
    </citation>
    <scope>NUCLEOTIDE SEQUENCE [LARGE SCALE GENOMIC DNA]</scope>
    <source>
        <strain evidence="3">JCM 32105</strain>
    </source>
</reference>
<dbReference type="SUPFAM" id="SSF48452">
    <property type="entry name" value="TPR-like"/>
    <property type="match status" value="1"/>
</dbReference>
<dbReference type="InterPro" id="IPR011990">
    <property type="entry name" value="TPR-like_helical_dom_sf"/>
</dbReference>
<dbReference type="Gene3D" id="1.25.40.10">
    <property type="entry name" value="Tetratricopeptide repeat domain"/>
    <property type="match status" value="1"/>
</dbReference>
<name>A0ABP8NDN3_9BACT</name>
<proteinExistence type="predicted"/>
<organism evidence="2 3">
    <name type="scientific">Nemorincola caseinilytica</name>
    <dbReference type="NCBI Taxonomy" id="2054315"/>
    <lineage>
        <taxon>Bacteria</taxon>
        <taxon>Pseudomonadati</taxon>
        <taxon>Bacteroidota</taxon>
        <taxon>Chitinophagia</taxon>
        <taxon>Chitinophagales</taxon>
        <taxon>Chitinophagaceae</taxon>
        <taxon>Nemorincola</taxon>
    </lineage>
</organism>
<accession>A0ABP8NDN3</accession>
<feature type="signal peptide" evidence="1">
    <location>
        <begin position="1"/>
        <end position="21"/>
    </location>
</feature>
<evidence type="ECO:0008006" key="4">
    <source>
        <dbReference type="Google" id="ProtNLM"/>
    </source>
</evidence>
<protein>
    <recommendedName>
        <fullName evidence="4">Tetratricopeptide repeat protein</fullName>
    </recommendedName>
</protein>
<comment type="caution">
    <text evidence="2">The sequence shown here is derived from an EMBL/GenBank/DDBJ whole genome shotgun (WGS) entry which is preliminary data.</text>
</comment>
<gene>
    <name evidence="2" type="ORF">GCM10023093_18070</name>
</gene>
<keyword evidence="1" id="KW-0732">Signal</keyword>